<dbReference type="GO" id="GO:0004341">
    <property type="term" value="F:gluconolactonase activity"/>
    <property type="evidence" value="ECO:0007669"/>
    <property type="project" value="TreeGrafter"/>
</dbReference>
<evidence type="ECO:0000313" key="4">
    <source>
        <dbReference type="Proteomes" id="UP000585638"/>
    </source>
</evidence>
<dbReference type="GO" id="GO:0005509">
    <property type="term" value="F:calcium ion binding"/>
    <property type="evidence" value="ECO:0007669"/>
    <property type="project" value="TreeGrafter"/>
</dbReference>
<dbReference type="Gene3D" id="2.120.10.30">
    <property type="entry name" value="TolB, C-terminal domain"/>
    <property type="match status" value="1"/>
</dbReference>
<proteinExistence type="inferred from homology"/>
<name>A0A7W9KNR6_9PSEU</name>
<accession>A0A7W9KNR6</accession>
<gene>
    <name evidence="3" type="ORF">BJ998_007133</name>
</gene>
<organism evidence="3 4">
    <name type="scientific">Kutzneria kofuensis</name>
    <dbReference type="NCBI Taxonomy" id="103725"/>
    <lineage>
        <taxon>Bacteria</taxon>
        <taxon>Bacillati</taxon>
        <taxon>Actinomycetota</taxon>
        <taxon>Actinomycetes</taxon>
        <taxon>Pseudonocardiales</taxon>
        <taxon>Pseudonocardiaceae</taxon>
        <taxon>Kutzneria</taxon>
    </lineage>
</organism>
<dbReference type="EMBL" id="JACHIR010000001">
    <property type="protein sequence ID" value="MBB5895937.1"/>
    <property type="molecule type" value="Genomic_DNA"/>
</dbReference>
<dbReference type="PANTHER" id="PTHR10907:SF47">
    <property type="entry name" value="REGUCALCIN"/>
    <property type="match status" value="1"/>
</dbReference>
<dbReference type="Proteomes" id="UP000585638">
    <property type="component" value="Unassembled WGS sequence"/>
</dbReference>
<dbReference type="InterPro" id="IPR013658">
    <property type="entry name" value="SGL"/>
</dbReference>
<sequence>MRRLELVADDLMYPESPRWRDGRLWISDVHAFRLVTVGPTEVVCDVSGRPAGSGFLPDGTLLLATALDRKLTIWDGTALRPVADVETDGLLNDMVVGPDGRAWFGDTGFRLGLEQPRPGRILTYTAAEGVKVAAHDVWFPNGMVLTGNELVVNESTANRTSVFEVRPDGTLRRDRTLVEPGPFPDGLCRGADGSLWIPLFQGGKFVHVTAGGEMLEEIDTGGRVAVACAFGDGALYLCTAETTMADLREGRSRGYVERLSNL</sequence>
<evidence type="ECO:0000259" key="2">
    <source>
        <dbReference type="Pfam" id="PF08450"/>
    </source>
</evidence>
<dbReference type="SUPFAM" id="SSF63829">
    <property type="entry name" value="Calcium-dependent phosphotriesterase"/>
    <property type="match status" value="1"/>
</dbReference>
<dbReference type="RefSeq" id="WP_184867665.1">
    <property type="nucleotide sequence ID" value="NZ_BAAAWY010000041.1"/>
</dbReference>
<protein>
    <submittedName>
        <fullName evidence="3">Sugar lactone lactonase YvrE</fullName>
    </submittedName>
</protein>
<dbReference type="InterPro" id="IPR011042">
    <property type="entry name" value="6-blade_b-propeller_TolB-like"/>
</dbReference>
<feature type="domain" description="SMP-30/Gluconolactonase/LRE-like region" evidence="2">
    <location>
        <begin position="14"/>
        <end position="240"/>
    </location>
</feature>
<evidence type="ECO:0000256" key="1">
    <source>
        <dbReference type="ARBA" id="ARBA00008853"/>
    </source>
</evidence>
<dbReference type="GO" id="GO:0019853">
    <property type="term" value="P:L-ascorbic acid biosynthetic process"/>
    <property type="evidence" value="ECO:0007669"/>
    <property type="project" value="TreeGrafter"/>
</dbReference>
<comment type="caution">
    <text evidence="3">The sequence shown here is derived from an EMBL/GenBank/DDBJ whole genome shotgun (WGS) entry which is preliminary data.</text>
</comment>
<dbReference type="PANTHER" id="PTHR10907">
    <property type="entry name" value="REGUCALCIN"/>
    <property type="match status" value="1"/>
</dbReference>
<dbReference type="AlphaFoldDB" id="A0A7W9KNR6"/>
<evidence type="ECO:0000313" key="3">
    <source>
        <dbReference type="EMBL" id="MBB5895937.1"/>
    </source>
</evidence>
<reference evidence="3 4" key="1">
    <citation type="submission" date="2020-08" db="EMBL/GenBank/DDBJ databases">
        <title>Sequencing the genomes of 1000 actinobacteria strains.</title>
        <authorList>
            <person name="Klenk H.-P."/>
        </authorList>
    </citation>
    <scope>NUCLEOTIDE SEQUENCE [LARGE SCALE GENOMIC DNA]</scope>
    <source>
        <strain evidence="3 4">DSM 43851</strain>
    </source>
</reference>
<keyword evidence="4" id="KW-1185">Reference proteome</keyword>
<dbReference type="Pfam" id="PF08450">
    <property type="entry name" value="SGL"/>
    <property type="match status" value="1"/>
</dbReference>
<comment type="similarity">
    <text evidence="1">Belongs to the SMP-30/CGR1 family.</text>
</comment>